<dbReference type="OrthoDB" id="1631723at2"/>
<evidence type="ECO:0000256" key="4">
    <source>
        <dbReference type="ARBA" id="ARBA00022448"/>
    </source>
</evidence>
<keyword evidence="6" id="KW-0812">Transmembrane</keyword>
<evidence type="ECO:0000256" key="3">
    <source>
        <dbReference type="ARBA" id="ARBA00005848"/>
    </source>
</evidence>
<evidence type="ECO:0000256" key="11">
    <source>
        <dbReference type="SAM" id="MobiDB-lite"/>
    </source>
</evidence>
<proteinExistence type="inferred from homology"/>
<feature type="non-terminal residue" evidence="14">
    <location>
        <position position="1"/>
    </location>
</feature>
<feature type="domain" description="Trimeric autotransporter adhesin YadA-like C-terminal membrane anchor" evidence="12">
    <location>
        <begin position="781"/>
        <end position="833"/>
    </location>
</feature>
<evidence type="ECO:0000259" key="12">
    <source>
        <dbReference type="Pfam" id="PF03895"/>
    </source>
</evidence>
<feature type="compositionally biased region" description="Basic and acidic residues" evidence="11">
    <location>
        <begin position="578"/>
        <end position="589"/>
    </location>
</feature>
<dbReference type="EMBL" id="QEWQ01000011">
    <property type="protein sequence ID" value="PWD80274.1"/>
    <property type="molecule type" value="Genomic_DNA"/>
</dbReference>
<keyword evidence="8" id="KW-0653">Protein transport</keyword>
<dbReference type="InterPro" id="IPR011049">
    <property type="entry name" value="Serralysin-like_metalloprot_C"/>
</dbReference>
<dbReference type="SUPFAM" id="SSF54523">
    <property type="entry name" value="Pili subunits"/>
    <property type="match status" value="1"/>
</dbReference>
<sequence length="833" mass="86029">GEDGSIGLTGPKGEAGKDAPTLNIAVKDGAPGLNGKDGEVRIVYKDKDGNEKEVASLDDGLLFGADNDGVVVERKLNQKLDILGGANNATDAKNIVTTANADGSIQIDLAKDLDLGTTGSVKTGNTTVNKDGVKVGDNVILGDTGLTIKDGPSITANGVDAGGKTITNVADGVNGKDAVNKDQLDGLKTSVEGSLDKGLNFAGNTAGTVINKKLGDTVTIKGGLLEGKDASDENLRVDVENGNLVVKMSKNLTDLESVVVGNTTVNGDGLTIANGPSVTKDGIDAGNQKITNVVNGSLEAGSKDAVNGSQIHDLSNNIANSLGGGAKFENGIWTGPNFKDALGAKEDITNVYDGFDYLNKNINGVVNGTSGLVIIGSGSRSGSIIINESIAGAGDIGTIDFSKDNGDTRKVTGVTEGLISSDSKDAINGSQLDKLGNSIAGSLGGDAKFENGNWTAPTYNLTDKNGNPTTASDVGDALGNLDGRIDQNTKDIAQNTKDIGDIKDVIGGYGPNGEAPTFTVGGKNYDTVHDALGGVNNTVNDIKNGKDGLIQLTEDGKTIVVDNEIAKNADSFDISGPKSEDNPNGDRKLTGVAKGDVSENSSDAINGSQLHYTNTVVSNTGDSIGKLLGGGAKINADGSVYYDNNGDALTINGKGYKTVAEAIEGMDQNQIFKVSDDGKKVVFGEVGKEVTEISFANGNKNPIKVTGVADGLVEEGSKDAVNGGQLYEVKRDITYINDALSHYNTRINNVEKKVHENRKVASAGIAGAMAMSSIPYIEYSKYSFGMGVGHYDGESALSIGFQGKINDRARYRLQMSYDTQNKVGLGAGVAFEF</sequence>
<keyword evidence="10" id="KW-0998">Cell outer membrane</keyword>
<protein>
    <recommendedName>
        <fullName evidence="16">Trimeric autotransporter adhesin YadA-like C-terminal membrane anchor domain-containing protein</fullName>
    </recommendedName>
</protein>
<feature type="domain" description="Trimeric autotransporter adhesin YadA-like stalk" evidence="13">
    <location>
        <begin position="704"/>
        <end position="737"/>
    </location>
</feature>
<keyword evidence="9" id="KW-0472">Membrane</keyword>
<dbReference type="GO" id="GO:0015031">
    <property type="term" value="P:protein transport"/>
    <property type="evidence" value="ECO:0007669"/>
    <property type="project" value="UniProtKB-KW"/>
</dbReference>
<evidence type="ECO:0000256" key="5">
    <source>
        <dbReference type="ARBA" id="ARBA00022452"/>
    </source>
</evidence>
<comment type="caution">
    <text evidence="14">The sequence shown here is derived from an EMBL/GenBank/DDBJ whole genome shotgun (WGS) entry which is preliminary data.</text>
</comment>
<comment type="subcellular location">
    <subcellularLocation>
        <location evidence="2">Cell outer membrane</location>
    </subcellularLocation>
    <subcellularLocation>
        <location evidence="1">Cell surface</location>
    </subcellularLocation>
</comment>
<evidence type="ECO:0000256" key="9">
    <source>
        <dbReference type="ARBA" id="ARBA00023136"/>
    </source>
</evidence>
<dbReference type="Gene3D" id="3.30.1300.30">
    <property type="entry name" value="GSPII I/J protein-like"/>
    <property type="match status" value="1"/>
</dbReference>
<dbReference type="SUPFAM" id="SSF101967">
    <property type="entry name" value="Adhesin YadA, collagen-binding domain"/>
    <property type="match status" value="2"/>
</dbReference>
<reference evidence="15" key="1">
    <citation type="submission" date="2018-05" db="EMBL/GenBank/DDBJ databases">
        <title>Ignatzschineria dubaiensis sp. nov., isolated from necrotic foot tissues of dromedaries (Camelus dromedarius) and associated maggots in Dubai, United Arab Emirates.</title>
        <authorList>
            <person name="Tsang C.C."/>
            <person name="Tang J.Y.M."/>
            <person name="Fong J.Y.H."/>
            <person name="Kinne J."/>
            <person name="Lee H.H."/>
            <person name="Joseph M."/>
            <person name="Jose S."/>
            <person name="Schuster R.K."/>
            <person name="Tang Y."/>
            <person name="Sivakumar S."/>
            <person name="Chen J.H.K."/>
            <person name="Teng J.L.L."/>
            <person name="Lau S.K.P."/>
            <person name="Wernery U."/>
            <person name="Woo P.C.Y."/>
        </authorList>
    </citation>
    <scope>NUCLEOTIDE SEQUENCE [LARGE SCALE GENOMIC DNA]</scope>
    <source>
        <strain evidence="15">KCTC 22644</strain>
    </source>
</reference>
<gene>
    <name evidence="14" type="ORF">DC083_09900</name>
</gene>
<feature type="domain" description="Trimeric autotransporter adhesin YadA-like stalk" evidence="13">
    <location>
        <begin position="410"/>
        <end position="450"/>
    </location>
</feature>
<evidence type="ECO:0000256" key="2">
    <source>
        <dbReference type="ARBA" id="ARBA00004442"/>
    </source>
</evidence>
<keyword evidence="5" id="KW-1134">Transmembrane beta strand</keyword>
<dbReference type="RefSeq" id="WP_109190039.1">
    <property type="nucleotide sequence ID" value="NZ_QEWQ01000011.1"/>
</dbReference>
<keyword evidence="4" id="KW-0813">Transport</keyword>
<dbReference type="Gene3D" id="1.20.5.170">
    <property type="match status" value="4"/>
</dbReference>
<dbReference type="GO" id="GO:0009986">
    <property type="term" value="C:cell surface"/>
    <property type="evidence" value="ECO:0007669"/>
    <property type="project" value="UniProtKB-SubCell"/>
</dbReference>
<dbReference type="Pfam" id="PF05662">
    <property type="entry name" value="YadA_stalk"/>
    <property type="match status" value="5"/>
</dbReference>
<evidence type="ECO:0000256" key="10">
    <source>
        <dbReference type="ARBA" id="ARBA00023237"/>
    </source>
</evidence>
<evidence type="ECO:0000256" key="1">
    <source>
        <dbReference type="ARBA" id="ARBA00004241"/>
    </source>
</evidence>
<dbReference type="Gene3D" id="2.20.70.140">
    <property type="match status" value="2"/>
</dbReference>
<dbReference type="InterPro" id="IPR005594">
    <property type="entry name" value="YadA_C"/>
</dbReference>
<evidence type="ECO:0000256" key="8">
    <source>
        <dbReference type="ARBA" id="ARBA00022927"/>
    </source>
</evidence>
<feature type="domain" description="Trimeric autotransporter adhesin YadA-like stalk" evidence="13">
    <location>
        <begin position="289"/>
        <end position="329"/>
    </location>
</feature>
<feature type="region of interest" description="Disordered" evidence="11">
    <location>
        <begin position="570"/>
        <end position="605"/>
    </location>
</feature>
<keyword evidence="15" id="KW-1185">Reference proteome</keyword>
<comment type="similarity">
    <text evidence="3">Belongs to the autotransporter-2 (AT-2) (TC 1.B.40) family.</text>
</comment>
<keyword evidence="7" id="KW-0732">Signal</keyword>
<dbReference type="AlphaFoldDB" id="A0A2U2AC91"/>
<evidence type="ECO:0000256" key="6">
    <source>
        <dbReference type="ARBA" id="ARBA00022692"/>
    </source>
</evidence>
<evidence type="ECO:0000256" key="7">
    <source>
        <dbReference type="ARBA" id="ARBA00022729"/>
    </source>
</evidence>
<accession>A0A2U2AC91</accession>
<evidence type="ECO:0000313" key="15">
    <source>
        <dbReference type="Proteomes" id="UP000245020"/>
    </source>
</evidence>
<organism evidence="14 15">
    <name type="scientific">Ignatzschineria ureiclastica</name>
    <dbReference type="NCBI Taxonomy" id="472582"/>
    <lineage>
        <taxon>Bacteria</taxon>
        <taxon>Pseudomonadati</taxon>
        <taxon>Pseudomonadota</taxon>
        <taxon>Gammaproteobacteria</taxon>
        <taxon>Cardiobacteriales</taxon>
        <taxon>Ignatzschineriaceae</taxon>
        <taxon>Ignatzschineria</taxon>
    </lineage>
</organism>
<dbReference type="Pfam" id="PF03895">
    <property type="entry name" value="YadA_anchor"/>
    <property type="match status" value="1"/>
</dbReference>
<dbReference type="Gene3D" id="6.10.250.2030">
    <property type="match status" value="1"/>
</dbReference>
<evidence type="ECO:0000259" key="13">
    <source>
        <dbReference type="Pfam" id="PF05662"/>
    </source>
</evidence>
<dbReference type="InterPro" id="IPR045584">
    <property type="entry name" value="Pilin-like"/>
</dbReference>
<dbReference type="GO" id="GO:0009279">
    <property type="term" value="C:cell outer membrane"/>
    <property type="evidence" value="ECO:0007669"/>
    <property type="project" value="UniProtKB-SubCell"/>
</dbReference>
<name>A0A2U2AC91_9GAMM</name>
<evidence type="ECO:0000313" key="14">
    <source>
        <dbReference type="EMBL" id="PWD80274.1"/>
    </source>
</evidence>
<dbReference type="Proteomes" id="UP000245020">
    <property type="component" value="Unassembled WGS sequence"/>
</dbReference>
<dbReference type="InterPro" id="IPR008635">
    <property type="entry name" value="Coiled_stalk_dom"/>
</dbReference>
<dbReference type="Gene3D" id="6.10.250.2040">
    <property type="match status" value="1"/>
</dbReference>
<feature type="domain" description="Trimeric autotransporter adhesin YadA-like stalk" evidence="13">
    <location>
        <begin position="588"/>
        <end position="627"/>
    </location>
</feature>
<feature type="domain" description="Trimeric autotransporter adhesin YadA-like stalk" evidence="13">
    <location>
        <begin position="166"/>
        <end position="205"/>
    </location>
</feature>
<evidence type="ECO:0008006" key="16">
    <source>
        <dbReference type="Google" id="ProtNLM"/>
    </source>
</evidence>